<dbReference type="EMBL" id="JBHHMI010000031">
    <property type="protein sequence ID" value="MFB5269411.1"/>
    <property type="molecule type" value="Genomic_DNA"/>
</dbReference>
<dbReference type="EC" id="2.3.2.2" evidence="4"/>
<keyword evidence="4" id="KW-0378">Hydrolase</keyword>
<dbReference type="Pfam" id="PF01019">
    <property type="entry name" value="G_glu_transpept"/>
    <property type="match status" value="1"/>
</dbReference>
<gene>
    <name evidence="5" type="primary">ggt</name>
    <name evidence="5" type="ORF">ACE41H_21880</name>
</gene>
<evidence type="ECO:0000313" key="6">
    <source>
        <dbReference type="Proteomes" id="UP001580346"/>
    </source>
</evidence>
<evidence type="ECO:0000256" key="2">
    <source>
        <dbReference type="ARBA" id="ARBA00001089"/>
    </source>
</evidence>
<comment type="similarity">
    <text evidence="4">Belongs to the gamma-glutamyltransferase family.</text>
</comment>
<organism evidence="5 6">
    <name type="scientific">Paenibacillus enshidis</name>
    <dbReference type="NCBI Taxonomy" id="1458439"/>
    <lineage>
        <taxon>Bacteria</taxon>
        <taxon>Bacillati</taxon>
        <taxon>Bacillota</taxon>
        <taxon>Bacilli</taxon>
        <taxon>Bacillales</taxon>
        <taxon>Paenibacillaceae</taxon>
        <taxon>Paenibacillus</taxon>
    </lineage>
</organism>
<dbReference type="Proteomes" id="UP001580346">
    <property type="component" value="Unassembled WGS sequence"/>
</dbReference>
<comment type="pathway">
    <text evidence="4">Sulfur metabolism; glutathione metabolism.</text>
</comment>
<keyword evidence="4 5" id="KW-0012">Acyltransferase</keyword>
<dbReference type="NCBIfam" id="TIGR00066">
    <property type="entry name" value="g_glut_trans"/>
    <property type="match status" value="1"/>
</dbReference>
<evidence type="ECO:0000256" key="1">
    <source>
        <dbReference type="ARBA" id="ARBA00001049"/>
    </source>
</evidence>
<dbReference type="SUPFAM" id="SSF56235">
    <property type="entry name" value="N-terminal nucleophile aminohydrolases (Ntn hydrolases)"/>
    <property type="match status" value="1"/>
</dbReference>
<dbReference type="Gene3D" id="3.60.20.40">
    <property type="match status" value="1"/>
</dbReference>
<comment type="catalytic activity">
    <reaction evidence="1 4">
        <text>an S-substituted glutathione + H2O = an S-substituted L-cysteinylglycine + L-glutamate</text>
        <dbReference type="Rhea" id="RHEA:59468"/>
        <dbReference type="ChEBI" id="CHEBI:15377"/>
        <dbReference type="ChEBI" id="CHEBI:29985"/>
        <dbReference type="ChEBI" id="CHEBI:90779"/>
        <dbReference type="ChEBI" id="CHEBI:143103"/>
        <dbReference type="EC" id="3.4.19.13"/>
    </reaction>
</comment>
<comment type="catalytic activity">
    <reaction evidence="2 4">
        <text>glutathione + H2O = L-cysteinylglycine + L-glutamate</text>
        <dbReference type="Rhea" id="RHEA:28807"/>
        <dbReference type="ChEBI" id="CHEBI:15377"/>
        <dbReference type="ChEBI" id="CHEBI:29985"/>
        <dbReference type="ChEBI" id="CHEBI:57925"/>
        <dbReference type="ChEBI" id="CHEBI:61694"/>
        <dbReference type="EC" id="3.4.19.13"/>
    </reaction>
</comment>
<dbReference type="InterPro" id="IPR043138">
    <property type="entry name" value="GGT_lsub"/>
</dbReference>
<dbReference type="PANTHER" id="PTHR43881:SF1">
    <property type="entry name" value="GAMMA-GLUTAMYLTRANSPEPTIDASE (AFU_ORTHOLOGUE AFUA_4G13580)"/>
    <property type="match status" value="1"/>
</dbReference>
<keyword evidence="6" id="KW-1185">Reference proteome</keyword>
<dbReference type="PANTHER" id="PTHR43881">
    <property type="entry name" value="GAMMA-GLUTAMYLTRANSPEPTIDASE (AFU_ORTHOLOGUE AFUA_4G13580)"/>
    <property type="match status" value="1"/>
</dbReference>
<keyword evidence="4" id="KW-0865">Zymogen</keyword>
<evidence type="ECO:0000256" key="3">
    <source>
        <dbReference type="ARBA" id="ARBA00047417"/>
    </source>
</evidence>
<dbReference type="EC" id="3.4.19.13" evidence="4"/>
<dbReference type="InterPro" id="IPR000101">
    <property type="entry name" value="GGT_peptidase"/>
</dbReference>
<protein>
    <recommendedName>
        <fullName evidence="4">Glutathione hydrolase proenzyme</fullName>
        <ecNumber evidence="4">2.3.2.2</ecNumber>
        <ecNumber evidence="4">3.4.19.13</ecNumber>
    </recommendedName>
    <component>
        <recommendedName>
            <fullName evidence="4">Glutathione hydrolase large chain</fullName>
        </recommendedName>
    </component>
    <component>
        <recommendedName>
            <fullName evidence="4">Glutathione hydrolase small chain</fullName>
        </recommendedName>
    </component>
</protein>
<sequence length="527" mass="57271">MSMTPVTGTQTMVVSPHYLASAAGSRILQQGGNAFDAAVAVSACLAVVYPHMTGLGGDAFWLTYNSREGKVRAYNASGRSGGRVTAACFAGEAAIPQRGPRSVITVPGMVDGWDAVLRAYGSMTLAEVLEPAIRYALEGFPLSPDQHATTAERLDVLAAYPQTAAIYLPGGKVPQQGSRFIQSALGRSLQQLADEGRDAFYTGGIGQEIVRSLAEQGGLLRLEDFARHTGEWAEPIKGSYRGLDLYQVPPNSQGFAGIMALHILEHFNLRSIEHGSYEYYHLLVEALKLSFRDRNHYLTDPRFSSIPLERLLSKSYAAELAACIDMEQSLPMDTEPVGNDTAYAAVVDAEGNAVSFIQSLYFEFGSAVIGGDTGILLQNRGSFFSLDPSHVNRLEPDKRTFHTLMPAMVCRNGKPYILYGTQGGEGQPQTQIALLTRMVDYGMDPQTAIHAPRWVWGRTWGDDTQELRLEGRIAEEVQRRLRSAGHTVKVVEDFAGVMGHAHAIMIDGHGFRIGGTDPRCDGAAIGW</sequence>
<dbReference type="PRINTS" id="PR01210">
    <property type="entry name" value="GGTRANSPTASE"/>
</dbReference>
<reference evidence="5 6" key="1">
    <citation type="submission" date="2024-09" db="EMBL/GenBank/DDBJ databases">
        <title>Paenibacillus zeirhizospherea sp. nov., isolated from surface of the maize (Zea mays) roots in a horticulture field, Hungary.</title>
        <authorList>
            <person name="Marton D."/>
            <person name="Farkas M."/>
            <person name="Bedics A."/>
            <person name="Toth E."/>
            <person name="Tancsics A."/>
            <person name="Boka K."/>
            <person name="Maroti G."/>
            <person name="Kriszt B."/>
            <person name="Cserhati M."/>
        </authorList>
    </citation>
    <scope>NUCLEOTIDE SEQUENCE [LARGE SCALE GENOMIC DNA]</scope>
    <source>
        <strain evidence="5 6">KCTC 33519</strain>
    </source>
</reference>
<evidence type="ECO:0000313" key="5">
    <source>
        <dbReference type="EMBL" id="MFB5269411.1"/>
    </source>
</evidence>
<dbReference type="InterPro" id="IPR052896">
    <property type="entry name" value="GGT-like_enzyme"/>
</dbReference>
<dbReference type="InterPro" id="IPR029055">
    <property type="entry name" value="Ntn_hydrolases_N"/>
</dbReference>
<keyword evidence="4 5" id="KW-0808">Transferase</keyword>
<dbReference type="RefSeq" id="WP_375357683.1">
    <property type="nucleotide sequence ID" value="NZ_JBHHMI010000031.1"/>
</dbReference>
<comment type="catalytic activity">
    <reaction evidence="3 4">
        <text>an N-terminal (5-L-glutamyl)-[peptide] + an alpha-amino acid = 5-L-glutamyl amino acid + an N-terminal L-alpha-aminoacyl-[peptide]</text>
        <dbReference type="Rhea" id="RHEA:23904"/>
        <dbReference type="Rhea" id="RHEA-COMP:9780"/>
        <dbReference type="Rhea" id="RHEA-COMP:9795"/>
        <dbReference type="ChEBI" id="CHEBI:77644"/>
        <dbReference type="ChEBI" id="CHEBI:78597"/>
        <dbReference type="ChEBI" id="CHEBI:78599"/>
        <dbReference type="ChEBI" id="CHEBI:78608"/>
        <dbReference type="EC" id="2.3.2.2"/>
    </reaction>
</comment>
<dbReference type="InterPro" id="IPR043137">
    <property type="entry name" value="GGT_ssub_C"/>
</dbReference>
<proteinExistence type="inferred from homology"/>
<comment type="PTM">
    <text evidence="4">Cleaved by autocatalysis into a large and a small subunit.</text>
</comment>
<dbReference type="GO" id="GO:0103068">
    <property type="term" value="F:leukotriene C4 gamma-glutamyl transferase activity"/>
    <property type="evidence" value="ECO:0007669"/>
    <property type="project" value="UniProtKB-EC"/>
</dbReference>
<comment type="subunit">
    <text evidence="4">This enzyme consists of two polypeptide chains, which are synthesized in precursor form from a single polypeptide.</text>
</comment>
<dbReference type="Gene3D" id="1.10.246.130">
    <property type="match status" value="1"/>
</dbReference>
<keyword evidence="4" id="KW-0317">Glutathione biosynthesis</keyword>
<evidence type="ECO:0000256" key="4">
    <source>
        <dbReference type="RuleBase" id="RU368036"/>
    </source>
</evidence>
<accession>A0ABV5B1X4</accession>
<name>A0ABV5B1X4_9BACL</name>
<comment type="caution">
    <text evidence="5">The sequence shown here is derived from an EMBL/GenBank/DDBJ whole genome shotgun (WGS) entry which is preliminary data.</text>
</comment>